<gene>
    <name evidence="18" type="ORF">DGYR_LOCUS11390</name>
</gene>
<evidence type="ECO:0000256" key="12">
    <source>
        <dbReference type="PIRSR" id="PIRSR615500-1"/>
    </source>
</evidence>
<keyword evidence="5 16" id="KW-0732">Signal</keyword>
<dbReference type="SUPFAM" id="SSF52743">
    <property type="entry name" value="Subtilisin-like"/>
    <property type="match status" value="1"/>
</dbReference>
<dbReference type="FunFam" id="3.40.50.200:FF:000005">
    <property type="entry name" value="Proprotein convertase subtilisin/kexin type 7"/>
    <property type="match status" value="1"/>
</dbReference>
<dbReference type="InterPro" id="IPR023827">
    <property type="entry name" value="Peptidase_S8_Asp-AS"/>
</dbReference>
<accession>A0A7I8W5C0</accession>
<dbReference type="PANTHER" id="PTHR42884:SF28">
    <property type="entry name" value="PROPROTEIN CONVERTASE SUBTILISIN_KEXIN TYPE 7"/>
    <property type="match status" value="1"/>
</dbReference>
<evidence type="ECO:0000256" key="8">
    <source>
        <dbReference type="ARBA" id="ARBA00022989"/>
    </source>
</evidence>
<keyword evidence="3" id="KW-0165">Cleavage on pair of basic residues</keyword>
<dbReference type="InterPro" id="IPR015500">
    <property type="entry name" value="Peptidase_S8_subtilisin-rel"/>
</dbReference>
<dbReference type="InterPro" id="IPR034182">
    <property type="entry name" value="Kexin/furin"/>
</dbReference>
<feature type="signal peptide" evidence="16">
    <location>
        <begin position="1"/>
        <end position="20"/>
    </location>
</feature>
<keyword evidence="2 13" id="KW-0645">Protease</keyword>
<evidence type="ECO:0000256" key="13">
    <source>
        <dbReference type="PROSITE-ProRule" id="PRU01240"/>
    </source>
</evidence>
<evidence type="ECO:0000256" key="3">
    <source>
        <dbReference type="ARBA" id="ARBA00022685"/>
    </source>
</evidence>
<dbReference type="InterPro" id="IPR023828">
    <property type="entry name" value="Peptidase_S8_Ser-AS"/>
</dbReference>
<dbReference type="GO" id="GO:0004252">
    <property type="term" value="F:serine-type endopeptidase activity"/>
    <property type="evidence" value="ECO:0007669"/>
    <property type="project" value="UniProtKB-UniRule"/>
</dbReference>
<dbReference type="Gene3D" id="2.60.120.260">
    <property type="entry name" value="Galactose-binding domain-like"/>
    <property type="match status" value="1"/>
</dbReference>
<keyword evidence="4" id="KW-0812">Transmembrane</keyword>
<keyword evidence="11" id="KW-0325">Glycoprotein</keyword>
<dbReference type="Proteomes" id="UP000549394">
    <property type="component" value="Unassembled WGS sequence"/>
</dbReference>
<evidence type="ECO:0000256" key="5">
    <source>
        <dbReference type="ARBA" id="ARBA00022729"/>
    </source>
</evidence>
<dbReference type="PROSITE" id="PS51892">
    <property type="entry name" value="SUBTILASE"/>
    <property type="match status" value="1"/>
</dbReference>
<dbReference type="Pfam" id="PF01483">
    <property type="entry name" value="P_proprotein"/>
    <property type="match status" value="1"/>
</dbReference>
<dbReference type="OrthoDB" id="300641at2759"/>
<evidence type="ECO:0000256" key="15">
    <source>
        <dbReference type="SAM" id="MobiDB-lite"/>
    </source>
</evidence>
<dbReference type="InterPro" id="IPR022398">
    <property type="entry name" value="Peptidase_S8_His-AS"/>
</dbReference>
<dbReference type="PROSITE" id="PS51829">
    <property type="entry name" value="P_HOMO_B"/>
    <property type="match status" value="1"/>
</dbReference>
<evidence type="ECO:0000256" key="14">
    <source>
        <dbReference type="RuleBase" id="RU003355"/>
    </source>
</evidence>
<evidence type="ECO:0000256" key="1">
    <source>
        <dbReference type="ARBA" id="ARBA00004370"/>
    </source>
</evidence>
<keyword evidence="19" id="KW-1185">Reference proteome</keyword>
<organism evidence="18 19">
    <name type="scientific">Dimorphilus gyrociliatus</name>
    <dbReference type="NCBI Taxonomy" id="2664684"/>
    <lineage>
        <taxon>Eukaryota</taxon>
        <taxon>Metazoa</taxon>
        <taxon>Spiralia</taxon>
        <taxon>Lophotrochozoa</taxon>
        <taxon>Annelida</taxon>
        <taxon>Polychaeta</taxon>
        <taxon>Polychaeta incertae sedis</taxon>
        <taxon>Dinophilidae</taxon>
        <taxon>Dimorphilus</taxon>
    </lineage>
</organism>
<dbReference type="GO" id="GO:0016485">
    <property type="term" value="P:protein processing"/>
    <property type="evidence" value="ECO:0007669"/>
    <property type="project" value="TreeGrafter"/>
</dbReference>
<evidence type="ECO:0000256" key="9">
    <source>
        <dbReference type="ARBA" id="ARBA00023136"/>
    </source>
</evidence>
<dbReference type="PROSITE" id="PS00137">
    <property type="entry name" value="SUBTILASE_HIS"/>
    <property type="match status" value="1"/>
</dbReference>
<comment type="similarity">
    <text evidence="13 14">Belongs to the peptidase S8 family.</text>
</comment>
<evidence type="ECO:0000256" key="11">
    <source>
        <dbReference type="ARBA" id="ARBA00023180"/>
    </source>
</evidence>
<feature type="active site" description="Charge relay system" evidence="12 13">
    <location>
        <position position="251"/>
    </location>
</feature>
<dbReference type="PROSITE" id="PS00136">
    <property type="entry name" value="SUBTILASE_ASP"/>
    <property type="match status" value="1"/>
</dbReference>
<dbReference type="InterPro" id="IPR008979">
    <property type="entry name" value="Galactose-bd-like_sf"/>
</dbReference>
<dbReference type="InterPro" id="IPR036852">
    <property type="entry name" value="Peptidase_S8/S53_dom_sf"/>
</dbReference>
<feature type="domain" description="P/Homo B" evidence="17">
    <location>
        <begin position="504"/>
        <end position="641"/>
    </location>
</feature>
<dbReference type="PROSITE" id="PS00138">
    <property type="entry name" value="SUBTILASE_SER"/>
    <property type="match status" value="1"/>
</dbReference>
<keyword evidence="6 13" id="KW-0378">Hydrolase</keyword>
<evidence type="ECO:0000259" key="17">
    <source>
        <dbReference type="PROSITE" id="PS51829"/>
    </source>
</evidence>
<name>A0A7I8W5C0_9ANNE</name>
<feature type="chain" id="PRO_5029592752" description="P/Homo B domain-containing protein" evidence="16">
    <location>
        <begin position="21"/>
        <end position="728"/>
    </location>
</feature>
<dbReference type="PRINTS" id="PR00723">
    <property type="entry name" value="SUBTILISIN"/>
</dbReference>
<keyword evidence="7 13" id="KW-0720">Serine protease</keyword>
<dbReference type="Gene3D" id="3.40.50.200">
    <property type="entry name" value="Peptidase S8/S53 domain"/>
    <property type="match status" value="1"/>
</dbReference>
<dbReference type="GO" id="GO:0005802">
    <property type="term" value="C:trans-Golgi network"/>
    <property type="evidence" value="ECO:0007669"/>
    <property type="project" value="TreeGrafter"/>
</dbReference>
<evidence type="ECO:0000256" key="10">
    <source>
        <dbReference type="ARBA" id="ARBA00023145"/>
    </source>
</evidence>
<proteinExistence type="inferred from homology"/>
<evidence type="ECO:0000256" key="4">
    <source>
        <dbReference type="ARBA" id="ARBA00022692"/>
    </source>
</evidence>
<comment type="subcellular location">
    <subcellularLocation>
        <location evidence="1">Membrane</location>
    </subcellularLocation>
</comment>
<feature type="active site" description="Charge relay system" evidence="12 13">
    <location>
        <position position="203"/>
    </location>
</feature>
<dbReference type="InterPro" id="IPR000209">
    <property type="entry name" value="Peptidase_S8/S53_dom"/>
</dbReference>
<feature type="compositionally biased region" description="Low complexity" evidence="15">
    <location>
        <begin position="219"/>
        <end position="231"/>
    </location>
</feature>
<keyword evidence="10" id="KW-0865">Zymogen</keyword>
<reference evidence="18 19" key="1">
    <citation type="submission" date="2020-08" db="EMBL/GenBank/DDBJ databases">
        <authorList>
            <person name="Hejnol A."/>
        </authorList>
    </citation>
    <scope>NUCLEOTIDE SEQUENCE [LARGE SCALE GENOMIC DNA]</scope>
</reference>
<sequence>MLNILTFLFFLQISSRVIQGSLGSRKLSDEFEHGLSRKNVRSLSFVVKFKKNSRLDRRTRVNDILRDCDLSEADPIRKDIWILKHKLHHESHKKKFIIDEEQDDERLLASERDYAERVLKIDKSQLNSMASTIVSCLHRNEDLEWFRQEIIRKRTKRQINFQDPKFQEQWHLMNEENRGMDINVTGVWNRNFTGRGVTVAVVDDGLEWRNKDLIDNYNPSSSYDLNSNDNDPTPRLRKSAQSKARSSFNHHGTRCAGEIAAVPNNFCGVGVAFNAKIAGIRLLDGPLTDALEAKAFSFETRQNDIFSCSWGPEDDGATVDGPHKLASLALAEGVLLGRGGRGSIYVVASGNGGFKGDNCNYDGYANSPYTITIGAVTEYGKMPFYAEQCASMLAVTFSSGSMSDRAIVTTDWTLGDANGCTASHTGTSAAAPIAAGIIALILSANPCLSWRDVQYLIVLTAKQVDPENAQYKKNKAGLQHSYKHGFGLLDAWRLVNAARIWQSLPWQAVFVSKEMKVNSRIPGNGKALKLEYHTPPDFDDYLLNVLEYALVSITLTHECRGEVEIILLCPSGTKSVIGARRKLDNSTAGLKDWQFSTVRCWGEPGRGKWTLLVKDHGKIYRKRSRGKLVSWQLKLTGTSLKSSDLKHRQELIKGSYSGIYLNSTFLPPCSPPNSKIINSSTFISKKVLKILLLFGCAALISTIWELLENLCSSDTEIADEEKNLLNTD</sequence>
<feature type="active site" description="Charge relay system" evidence="12 13">
    <location>
        <position position="428"/>
    </location>
</feature>
<dbReference type="GO" id="GO:0000139">
    <property type="term" value="C:Golgi membrane"/>
    <property type="evidence" value="ECO:0007669"/>
    <property type="project" value="TreeGrafter"/>
</dbReference>
<evidence type="ECO:0000313" key="18">
    <source>
        <dbReference type="EMBL" id="CAD5123749.1"/>
    </source>
</evidence>
<feature type="region of interest" description="Disordered" evidence="15">
    <location>
        <begin position="219"/>
        <end position="248"/>
    </location>
</feature>
<dbReference type="SUPFAM" id="SSF49785">
    <property type="entry name" value="Galactose-binding domain-like"/>
    <property type="match status" value="1"/>
</dbReference>
<evidence type="ECO:0000256" key="6">
    <source>
        <dbReference type="ARBA" id="ARBA00022801"/>
    </source>
</evidence>
<keyword evidence="8" id="KW-1133">Transmembrane helix</keyword>
<evidence type="ECO:0000256" key="2">
    <source>
        <dbReference type="ARBA" id="ARBA00022670"/>
    </source>
</evidence>
<evidence type="ECO:0000256" key="16">
    <source>
        <dbReference type="SAM" id="SignalP"/>
    </source>
</evidence>
<comment type="caution">
    <text evidence="18">The sequence shown here is derived from an EMBL/GenBank/DDBJ whole genome shotgun (WGS) entry which is preliminary data.</text>
</comment>
<dbReference type="Pfam" id="PF00082">
    <property type="entry name" value="Peptidase_S8"/>
    <property type="match status" value="1"/>
</dbReference>
<keyword evidence="9" id="KW-0472">Membrane</keyword>
<dbReference type="PANTHER" id="PTHR42884">
    <property type="entry name" value="PROPROTEIN CONVERTASE SUBTILISIN/KEXIN-RELATED"/>
    <property type="match status" value="1"/>
</dbReference>
<dbReference type="EMBL" id="CAJFCJ010000019">
    <property type="protein sequence ID" value="CAD5123749.1"/>
    <property type="molecule type" value="Genomic_DNA"/>
</dbReference>
<dbReference type="InterPro" id="IPR002884">
    <property type="entry name" value="P_dom"/>
</dbReference>
<evidence type="ECO:0000313" key="19">
    <source>
        <dbReference type="Proteomes" id="UP000549394"/>
    </source>
</evidence>
<protein>
    <recommendedName>
        <fullName evidence="17">P/Homo B domain-containing protein</fullName>
    </recommendedName>
</protein>
<evidence type="ECO:0000256" key="7">
    <source>
        <dbReference type="ARBA" id="ARBA00022825"/>
    </source>
</evidence>
<dbReference type="AlphaFoldDB" id="A0A7I8W5C0"/>
<dbReference type="CDD" id="cd04059">
    <property type="entry name" value="Peptidases_S8_Protein_convertases_Kexins_Furin-like"/>
    <property type="match status" value="1"/>
</dbReference>
<dbReference type="FunFam" id="2.60.120.260:FF:000026">
    <property type="entry name" value="proprotein convertase subtilisin/kexin type 7"/>
    <property type="match status" value="1"/>
</dbReference>